<dbReference type="InterPro" id="IPR004358">
    <property type="entry name" value="Sig_transdc_His_kin-like_C"/>
</dbReference>
<dbReference type="SUPFAM" id="SSF47384">
    <property type="entry name" value="Homodimeric domain of signal transducing histidine kinase"/>
    <property type="match status" value="1"/>
</dbReference>
<keyword evidence="9 12" id="KW-1133">Transmembrane helix</keyword>
<reference evidence="14 15" key="1">
    <citation type="submission" date="2018-08" db="EMBL/GenBank/DDBJ databases">
        <title>A genome reference for cultivated species of the human gut microbiota.</title>
        <authorList>
            <person name="Zou Y."/>
            <person name="Xue W."/>
            <person name="Luo G."/>
        </authorList>
    </citation>
    <scope>NUCLEOTIDE SEQUENCE [LARGE SCALE GENOMIC DNA]</scope>
    <source>
        <strain evidence="14 15">TF05-5AC</strain>
    </source>
</reference>
<dbReference type="Gene3D" id="3.30.565.10">
    <property type="entry name" value="Histidine kinase-like ATPase, C-terminal domain"/>
    <property type="match status" value="1"/>
</dbReference>
<dbReference type="PROSITE" id="PS50109">
    <property type="entry name" value="HIS_KIN"/>
    <property type="match status" value="1"/>
</dbReference>
<evidence type="ECO:0000256" key="8">
    <source>
        <dbReference type="ARBA" id="ARBA00022777"/>
    </source>
</evidence>
<gene>
    <name evidence="14" type="ORF">DXC51_08985</name>
</gene>
<dbReference type="InterPro" id="IPR005467">
    <property type="entry name" value="His_kinase_dom"/>
</dbReference>
<dbReference type="SUPFAM" id="SSF55874">
    <property type="entry name" value="ATPase domain of HSP90 chaperone/DNA topoisomerase II/histidine kinase"/>
    <property type="match status" value="1"/>
</dbReference>
<evidence type="ECO:0000256" key="12">
    <source>
        <dbReference type="SAM" id="Phobius"/>
    </source>
</evidence>
<dbReference type="GeneID" id="97987010"/>
<dbReference type="Proteomes" id="UP000260812">
    <property type="component" value="Unassembled WGS sequence"/>
</dbReference>
<name>A0A3E3I6S7_9FIRM</name>
<evidence type="ECO:0000313" key="15">
    <source>
        <dbReference type="Proteomes" id="UP000260812"/>
    </source>
</evidence>
<evidence type="ECO:0000313" key="14">
    <source>
        <dbReference type="EMBL" id="RGE61686.1"/>
    </source>
</evidence>
<dbReference type="InterPro" id="IPR036097">
    <property type="entry name" value="HisK_dim/P_sf"/>
</dbReference>
<evidence type="ECO:0000256" key="10">
    <source>
        <dbReference type="ARBA" id="ARBA00023012"/>
    </source>
</evidence>
<dbReference type="GO" id="GO:0000155">
    <property type="term" value="F:phosphorelay sensor kinase activity"/>
    <property type="evidence" value="ECO:0007669"/>
    <property type="project" value="InterPro"/>
</dbReference>
<dbReference type="InterPro" id="IPR050351">
    <property type="entry name" value="BphY/WalK/GraS-like"/>
</dbReference>
<keyword evidence="4" id="KW-1003">Cell membrane</keyword>
<keyword evidence="6" id="KW-0808">Transferase</keyword>
<dbReference type="AlphaFoldDB" id="A0A3E3I6S7"/>
<evidence type="ECO:0000259" key="13">
    <source>
        <dbReference type="PROSITE" id="PS50109"/>
    </source>
</evidence>
<dbReference type="CDD" id="cd00082">
    <property type="entry name" value="HisKA"/>
    <property type="match status" value="1"/>
</dbReference>
<proteinExistence type="predicted"/>
<dbReference type="SMART" id="SM00387">
    <property type="entry name" value="HATPase_c"/>
    <property type="match status" value="1"/>
</dbReference>
<dbReference type="InterPro" id="IPR036890">
    <property type="entry name" value="HATPase_C_sf"/>
</dbReference>
<dbReference type="GO" id="GO:0005886">
    <property type="term" value="C:plasma membrane"/>
    <property type="evidence" value="ECO:0007669"/>
    <property type="project" value="UniProtKB-SubCell"/>
</dbReference>
<evidence type="ECO:0000256" key="3">
    <source>
        <dbReference type="ARBA" id="ARBA00012438"/>
    </source>
</evidence>
<evidence type="ECO:0000256" key="4">
    <source>
        <dbReference type="ARBA" id="ARBA00022475"/>
    </source>
</evidence>
<dbReference type="EC" id="2.7.13.3" evidence="3"/>
<dbReference type="PANTHER" id="PTHR45453">
    <property type="entry name" value="PHOSPHATE REGULON SENSOR PROTEIN PHOR"/>
    <property type="match status" value="1"/>
</dbReference>
<evidence type="ECO:0000256" key="11">
    <source>
        <dbReference type="ARBA" id="ARBA00023136"/>
    </source>
</evidence>
<evidence type="ECO:0000256" key="1">
    <source>
        <dbReference type="ARBA" id="ARBA00000085"/>
    </source>
</evidence>
<keyword evidence="5" id="KW-0597">Phosphoprotein</keyword>
<dbReference type="Pfam" id="PF02518">
    <property type="entry name" value="HATPase_c"/>
    <property type="match status" value="1"/>
</dbReference>
<protein>
    <recommendedName>
        <fullName evidence="3">histidine kinase</fullName>
        <ecNumber evidence="3">2.7.13.3</ecNumber>
    </recommendedName>
</protein>
<dbReference type="Gene3D" id="1.10.287.130">
    <property type="match status" value="1"/>
</dbReference>
<feature type="domain" description="Histidine kinase" evidence="13">
    <location>
        <begin position="126"/>
        <end position="339"/>
    </location>
</feature>
<evidence type="ECO:0000256" key="6">
    <source>
        <dbReference type="ARBA" id="ARBA00022679"/>
    </source>
</evidence>
<sequence length="349" mass="40626">MRLKDYVKDKILFLCFYCALLLLLFCFLRITGYPADYALLFAGLMTFLVLLYGGIDFYRKKVYFDQLFLQLEQLDKPYLIGEVMEKSPLLTDRLYRRVLRISNRSVIETVHALEQEKQDYREYIESWIHEVKAPLTAVNLMCARKISEGGEEAAFFRKMLRETESMENAVEQALYYARSDEVYQDFLITPCCLNDIISEAVTRNRRLLTACHIMLQFDLPENCRIYCDGIWLVFILSQLIRNSAQYRREARGKITISAKEEEKRVILSVLDDGAGIPENELGRIFEKGFTGTNGRNRKKSTGMGLYLCRKLCRKLGLSIYAQSREGEFTQITLEIPREESLQICKAEES</sequence>
<keyword evidence="7 12" id="KW-0812">Transmembrane</keyword>
<dbReference type="InterPro" id="IPR003661">
    <property type="entry name" value="HisK_dim/P_dom"/>
</dbReference>
<comment type="caution">
    <text evidence="14">The sequence shown here is derived from an EMBL/GenBank/DDBJ whole genome shotgun (WGS) entry which is preliminary data.</text>
</comment>
<dbReference type="GO" id="GO:0016036">
    <property type="term" value="P:cellular response to phosphate starvation"/>
    <property type="evidence" value="ECO:0007669"/>
    <property type="project" value="TreeGrafter"/>
</dbReference>
<dbReference type="RefSeq" id="WP_117544317.1">
    <property type="nucleotide sequence ID" value="NZ_JBKUNB010000002.1"/>
</dbReference>
<keyword evidence="10" id="KW-0902">Two-component regulatory system</keyword>
<dbReference type="InterPro" id="IPR003594">
    <property type="entry name" value="HATPase_dom"/>
</dbReference>
<feature type="transmembrane region" description="Helical" evidence="12">
    <location>
        <begin position="37"/>
        <end position="58"/>
    </location>
</feature>
<evidence type="ECO:0000256" key="5">
    <source>
        <dbReference type="ARBA" id="ARBA00022553"/>
    </source>
</evidence>
<dbReference type="EMBL" id="QVLV01000005">
    <property type="protein sequence ID" value="RGE61686.1"/>
    <property type="molecule type" value="Genomic_DNA"/>
</dbReference>
<dbReference type="GO" id="GO:0004721">
    <property type="term" value="F:phosphoprotein phosphatase activity"/>
    <property type="evidence" value="ECO:0007669"/>
    <property type="project" value="TreeGrafter"/>
</dbReference>
<evidence type="ECO:0000256" key="7">
    <source>
        <dbReference type="ARBA" id="ARBA00022692"/>
    </source>
</evidence>
<keyword evidence="8 14" id="KW-0418">Kinase</keyword>
<keyword evidence="11 12" id="KW-0472">Membrane</keyword>
<feature type="transmembrane region" description="Helical" evidence="12">
    <location>
        <begin position="12"/>
        <end position="31"/>
    </location>
</feature>
<accession>A0A3E3I6S7</accession>
<keyword evidence="15" id="KW-1185">Reference proteome</keyword>
<comment type="subcellular location">
    <subcellularLocation>
        <location evidence="2">Cell membrane</location>
        <topology evidence="2">Multi-pass membrane protein</topology>
    </subcellularLocation>
</comment>
<evidence type="ECO:0000256" key="9">
    <source>
        <dbReference type="ARBA" id="ARBA00022989"/>
    </source>
</evidence>
<dbReference type="PANTHER" id="PTHR45453:SF2">
    <property type="entry name" value="HISTIDINE KINASE"/>
    <property type="match status" value="1"/>
</dbReference>
<organism evidence="14 15">
    <name type="scientific">Eisenbergiella massiliensis</name>
    <dbReference type="NCBI Taxonomy" id="1720294"/>
    <lineage>
        <taxon>Bacteria</taxon>
        <taxon>Bacillati</taxon>
        <taxon>Bacillota</taxon>
        <taxon>Clostridia</taxon>
        <taxon>Lachnospirales</taxon>
        <taxon>Lachnospiraceae</taxon>
        <taxon>Eisenbergiella</taxon>
    </lineage>
</organism>
<evidence type="ECO:0000256" key="2">
    <source>
        <dbReference type="ARBA" id="ARBA00004651"/>
    </source>
</evidence>
<comment type="catalytic activity">
    <reaction evidence="1">
        <text>ATP + protein L-histidine = ADP + protein N-phospho-L-histidine.</text>
        <dbReference type="EC" id="2.7.13.3"/>
    </reaction>
</comment>
<dbReference type="PRINTS" id="PR00344">
    <property type="entry name" value="BCTRLSENSOR"/>
</dbReference>